<reference evidence="2 4" key="3">
    <citation type="submission" date="2019-07" db="EMBL/GenBank/DDBJ databases">
        <title>Whole genome shotgun sequence of Methylobacterium oxalidis NBRC 107715.</title>
        <authorList>
            <person name="Hosoyama A."/>
            <person name="Uohara A."/>
            <person name="Ohji S."/>
            <person name="Ichikawa N."/>
        </authorList>
    </citation>
    <scope>NUCLEOTIDE SEQUENCE [LARGE SCALE GENOMIC DNA]</scope>
    <source>
        <strain evidence="2 4">NBRC 107715</strain>
    </source>
</reference>
<dbReference type="Proteomes" id="UP000321960">
    <property type="component" value="Unassembled WGS sequence"/>
</dbReference>
<accession>A0A512J4T6</accession>
<feature type="compositionally biased region" description="Basic and acidic residues" evidence="1">
    <location>
        <begin position="83"/>
        <end position="96"/>
    </location>
</feature>
<dbReference type="AlphaFoldDB" id="A0A512J4T6"/>
<gene>
    <name evidence="3" type="ORF">GCM10007888_21160</name>
    <name evidence="2" type="ORF">MOX02_30350</name>
</gene>
<dbReference type="RefSeq" id="WP_147026583.1">
    <property type="nucleotide sequence ID" value="NZ_BJZU01000059.1"/>
</dbReference>
<dbReference type="Proteomes" id="UP001156856">
    <property type="component" value="Unassembled WGS sequence"/>
</dbReference>
<dbReference type="EMBL" id="BSPK01000026">
    <property type="protein sequence ID" value="GLS63735.1"/>
    <property type="molecule type" value="Genomic_DNA"/>
</dbReference>
<evidence type="ECO:0000313" key="4">
    <source>
        <dbReference type="Proteomes" id="UP000321960"/>
    </source>
</evidence>
<sequence length="96" mass="10237">MSFLLRAALVIGTLSYFALREGGQAPPPLPASVPGAMPDLARALPAAWNAVPPEARERVAREGLAELSRRLSVPPPSQDTLAEADRRPAWRGAEGR</sequence>
<feature type="region of interest" description="Disordered" evidence="1">
    <location>
        <begin position="67"/>
        <end position="96"/>
    </location>
</feature>
<evidence type="ECO:0000313" key="2">
    <source>
        <dbReference type="EMBL" id="GEP04997.1"/>
    </source>
</evidence>
<dbReference type="OrthoDB" id="7999744at2"/>
<proteinExistence type="predicted"/>
<keyword evidence="5" id="KW-1185">Reference proteome</keyword>
<evidence type="ECO:0000313" key="5">
    <source>
        <dbReference type="Proteomes" id="UP001156856"/>
    </source>
</evidence>
<reference evidence="5" key="2">
    <citation type="journal article" date="2019" name="Int. J. Syst. Evol. Microbiol.">
        <title>The Global Catalogue of Microorganisms (GCM) 10K type strain sequencing project: providing services to taxonomists for standard genome sequencing and annotation.</title>
        <authorList>
            <consortium name="The Broad Institute Genomics Platform"/>
            <consortium name="The Broad Institute Genome Sequencing Center for Infectious Disease"/>
            <person name="Wu L."/>
            <person name="Ma J."/>
        </authorList>
    </citation>
    <scope>NUCLEOTIDE SEQUENCE [LARGE SCALE GENOMIC DNA]</scope>
    <source>
        <strain evidence="5">NBRC 107715</strain>
    </source>
</reference>
<name>A0A512J4T6_9HYPH</name>
<reference evidence="3" key="4">
    <citation type="submission" date="2023-01" db="EMBL/GenBank/DDBJ databases">
        <title>Draft genome sequence of Methylobacterium oxalidis strain NBRC 107715.</title>
        <authorList>
            <person name="Sun Q."/>
            <person name="Mori K."/>
        </authorList>
    </citation>
    <scope>NUCLEOTIDE SEQUENCE</scope>
    <source>
        <strain evidence="3">NBRC 107715</strain>
    </source>
</reference>
<reference evidence="3" key="1">
    <citation type="journal article" date="2014" name="Int. J. Syst. Evol. Microbiol.">
        <title>Complete genome of a new Firmicutes species belonging to the dominant human colonic microbiota ('Ruminococcus bicirculans') reveals two chromosomes and a selective capacity to utilize plant glucans.</title>
        <authorList>
            <consortium name="NISC Comparative Sequencing Program"/>
            <person name="Wegmann U."/>
            <person name="Louis P."/>
            <person name="Goesmann A."/>
            <person name="Henrissat B."/>
            <person name="Duncan S.H."/>
            <person name="Flint H.J."/>
        </authorList>
    </citation>
    <scope>NUCLEOTIDE SEQUENCE</scope>
    <source>
        <strain evidence="3">NBRC 107715</strain>
    </source>
</reference>
<dbReference type="EMBL" id="BJZU01000059">
    <property type="protein sequence ID" value="GEP04997.1"/>
    <property type="molecule type" value="Genomic_DNA"/>
</dbReference>
<evidence type="ECO:0000256" key="1">
    <source>
        <dbReference type="SAM" id="MobiDB-lite"/>
    </source>
</evidence>
<evidence type="ECO:0000313" key="3">
    <source>
        <dbReference type="EMBL" id="GLS63735.1"/>
    </source>
</evidence>
<organism evidence="2 4">
    <name type="scientific">Methylobacterium oxalidis</name>
    <dbReference type="NCBI Taxonomy" id="944322"/>
    <lineage>
        <taxon>Bacteria</taxon>
        <taxon>Pseudomonadati</taxon>
        <taxon>Pseudomonadota</taxon>
        <taxon>Alphaproteobacteria</taxon>
        <taxon>Hyphomicrobiales</taxon>
        <taxon>Methylobacteriaceae</taxon>
        <taxon>Methylobacterium</taxon>
    </lineage>
</organism>
<protein>
    <submittedName>
        <fullName evidence="2">Uncharacterized protein</fullName>
    </submittedName>
</protein>
<comment type="caution">
    <text evidence="2">The sequence shown here is derived from an EMBL/GenBank/DDBJ whole genome shotgun (WGS) entry which is preliminary data.</text>
</comment>